<evidence type="ECO:0000256" key="1">
    <source>
        <dbReference type="SAM" id="SignalP"/>
    </source>
</evidence>
<accession>A0A918E5E3</accession>
<feature type="signal peptide" evidence="1">
    <location>
        <begin position="1"/>
        <end position="24"/>
    </location>
</feature>
<dbReference type="SUPFAM" id="SSF56601">
    <property type="entry name" value="beta-lactamase/transpeptidase-like"/>
    <property type="match status" value="1"/>
</dbReference>
<keyword evidence="4" id="KW-1185">Reference proteome</keyword>
<feature type="chain" id="PRO_5037931008" evidence="1">
    <location>
        <begin position="25"/>
        <end position="358"/>
    </location>
</feature>
<dbReference type="InterPro" id="IPR001466">
    <property type="entry name" value="Beta-lactam-related"/>
</dbReference>
<organism evidence="3 4">
    <name type="scientific">Nonomuraea glycinis</name>
    <dbReference type="NCBI Taxonomy" id="2047744"/>
    <lineage>
        <taxon>Bacteria</taxon>
        <taxon>Bacillati</taxon>
        <taxon>Actinomycetota</taxon>
        <taxon>Actinomycetes</taxon>
        <taxon>Streptosporangiales</taxon>
        <taxon>Streptosporangiaceae</taxon>
        <taxon>Nonomuraea</taxon>
    </lineage>
</organism>
<gene>
    <name evidence="3" type="ORF">GCM10012278_23860</name>
</gene>
<reference evidence="3" key="1">
    <citation type="journal article" date="2014" name="Int. J. Syst. Evol. Microbiol.">
        <title>Complete genome sequence of Corynebacterium casei LMG S-19264T (=DSM 44701T), isolated from a smear-ripened cheese.</title>
        <authorList>
            <consortium name="US DOE Joint Genome Institute (JGI-PGF)"/>
            <person name="Walter F."/>
            <person name="Albersmeier A."/>
            <person name="Kalinowski J."/>
            <person name="Ruckert C."/>
        </authorList>
    </citation>
    <scope>NUCLEOTIDE SEQUENCE</scope>
    <source>
        <strain evidence="3">CGMCC 4.7430</strain>
    </source>
</reference>
<dbReference type="Proteomes" id="UP000660745">
    <property type="component" value="Unassembled WGS sequence"/>
</dbReference>
<name>A0A918E5E3_9ACTN</name>
<dbReference type="Gene3D" id="3.40.710.10">
    <property type="entry name" value="DD-peptidase/beta-lactamase superfamily"/>
    <property type="match status" value="1"/>
</dbReference>
<sequence length="358" mass="37964">MARRFVAAVVVGALALAPLTPALAAAGPGLEKRLDRLTGEGGVAGALARTSDGVTVVSGTAERGTGRAMVGPDASFRVASLSKPIIAATVLRLAERGQIKLGAPVERYLPKVVRGKGAGAAIDGRKITVRDLLRQTSGLPDFIEVADWSKPGQDYLKLALGLKPTAAGRFAYSNTNYLVLGMIINEVTGKDFRQVSRELVLKPLRMRDTYWPRRGEMGLRGEHAHTYGVSPADPKGGVVDLTRLPGYEFGASGGLVSTPDDLNRFWRGVPVKKMTADAVRVGEPGWPAKARYGLGVVRARLSCGEVWMHGGDVPGVSALSGRNRAGRAATVYVTGSVATETQRKRLLDTFDAAMCEAF</sequence>
<dbReference type="InterPro" id="IPR050491">
    <property type="entry name" value="AmpC-like"/>
</dbReference>
<reference evidence="3" key="2">
    <citation type="submission" date="2020-09" db="EMBL/GenBank/DDBJ databases">
        <authorList>
            <person name="Sun Q."/>
            <person name="Zhou Y."/>
        </authorList>
    </citation>
    <scope>NUCLEOTIDE SEQUENCE</scope>
    <source>
        <strain evidence="3">CGMCC 4.7430</strain>
    </source>
</reference>
<evidence type="ECO:0000313" key="3">
    <source>
        <dbReference type="EMBL" id="GGP05239.1"/>
    </source>
</evidence>
<evidence type="ECO:0000259" key="2">
    <source>
        <dbReference type="Pfam" id="PF00144"/>
    </source>
</evidence>
<keyword evidence="1" id="KW-0732">Signal</keyword>
<evidence type="ECO:0000313" key="4">
    <source>
        <dbReference type="Proteomes" id="UP000660745"/>
    </source>
</evidence>
<dbReference type="PANTHER" id="PTHR46825:SF7">
    <property type="entry name" value="D-ALANYL-D-ALANINE CARBOXYPEPTIDASE"/>
    <property type="match status" value="1"/>
</dbReference>
<dbReference type="EMBL" id="BMNK01000003">
    <property type="protein sequence ID" value="GGP05239.1"/>
    <property type="molecule type" value="Genomic_DNA"/>
</dbReference>
<dbReference type="InterPro" id="IPR012338">
    <property type="entry name" value="Beta-lactam/transpept-like"/>
</dbReference>
<comment type="caution">
    <text evidence="3">The sequence shown here is derived from an EMBL/GenBank/DDBJ whole genome shotgun (WGS) entry which is preliminary data.</text>
</comment>
<proteinExistence type="predicted"/>
<dbReference type="AlphaFoldDB" id="A0A918E5E3"/>
<protein>
    <submittedName>
        <fullName evidence="3">Peptidase</fullName>
    </submittedName>
</protein>
<dbReference type="PANTHER" id="PTHR46825">
    <property type="entry name" value="D-ALANYL-D-ALANINE-CARBOXYPEPTIDASE/ENDOPEPTIDASE AMPH"/>
    <property type="match status" value="1"/>
</dbReference>
<dbReference type="RefSeq" id="WP_189138589.1">
    <property type="nucleotide sequence ID" value="NZ_BMNK01000003.1"/>
</dbReference>
<dbReference type="Pfam" id="PF00144">
    <property type="entry name" value="Beta-lactamase"/>
    <property type="match status" value="1"/>
</dbReference>
<feature type="domain" description="Beta-lactamase-related" evidence="2">
    <location>
        <begin position="33"/>
        <end position="341"/>
    </location>
</feature>